<dbReference type="EC" id="1.-.-.-" evidence="8"/>
<dbReference type="InterPro" id="IPR050346">
    <property type="entry name" value="FMO-like"/>
</dbReference>
<keyword evidence="10" id="KW-1185">Reference proteome</keyword>
<organism evidence="9 10">
    <name type="scientific">Cinchona calisaya</name>
    <dbReference type="NCBI Taxonomy" id="153742"/>
    <lineage>
        <taxon>Eukaryota</taxon>
        <taxon>Viridiplantae</taxon>
        <taxon>Streptophyta</taxon>
        <taxon>Embryophyta</taxon>
        <taxon>Tracheophyta</taxon>
        <taxon>Spermatophyta</taxon>
        <taxon>Magnoliopsida</taxon>
        <taxon>eudicotyledons</taxon>
        <taxon>Gunneridae</taxon>
        <taxon>Pentapetalae</taxon>
        <taxon>asterids</taxon>
        <taxon>lamiids</taxon>
        <taxon>Gentianales</taxon>
        <taxon>Rubiaceae</taxon>
        <taxon>Cinchonoideae</taxon>
        <taxon>Cinchoneae</taxon>
        <taxon>Cinchona</taxon>
    </lineage>
</organism>
<evidence type="ECO:0000313" key="10">
    <source>
        <dbReference type="Proteomes" id="UP001630127"/>
    </source>
</evidence>
<comment type="caution">
    <text evidence="9">The sequence shown here is derived from an EMBL/GenBank/DDBJ whole genome shotgun (WGS) entry which is preliminary data.</text>
</comment>
<dbReference type="EMBL" id="JBJUIK010000001">
    <property type="protein sequence ID" value="KAL3536995.1"/>
    <property type="molecule type" value="Genomic_DNA"/>
</dbReference>
<keyword evidence="7 8" id="KW-0503">Monooxygenase</keyword>
<keyword evidence="3 8" id="KW-0285">Flavoprotein</keyword>
<dbReference type="InterPro" id="IPR036188">
    <property type="entry name" value="FAD/NAD-bd_sf"/>
</dbReference>
<name>A0ABD3B0D9_9GENT</name>
<evidence type="ECO:0000313" key="9">
    <source>
        <dbReference type="EMBL" id="KAL3536995.1"/>
    </source>
</evidence>
<evidence type="ECO:0000256" key="8">
    <source>
        <dbReference type="RuleBase" id="RU361177"/>
    </source>
</evidence>
<evidence type="ECO:0000256" key="5">
    <source>
        <dbReference type="ARBA" id="ARBA00022857"/>
    </source>
</evidence>
<sequence length="430" mass="48674">MTRQQLKVAVIGAGVSGLVTARELQREGQEVVVYEKSDQIGGIWVYNPKVEADQLGLDPNRKIVHSSLYDSLRANLPPELMEFTDYPFTSGENGKQLCFPGHEEVLKFLNNFVKEFGIKELIRFNNEVVRVEQKIDQWVVEVKLSNGELVSEEEVFDAVVVCNGHSTKPNLANLPGIEKWPGKQIHSHSYRVPEPCRDQVVVVIGFGPSALDISLDIVKVAKEVHISSRFPQIKAGKIETFDNLWQHLEVDYCFENGEIAFKNGALVAADIILHCTGYKFDFPFLKTNGIVTVDDNRVGPLYKHVFPPQLAPSLSFVGIPKRTVNFRMIELQAKWVAHVLSGKVILPSSENMLEDVEEHYRLMDVTGVPKHHTHTLPLETFIYLDWLAAQVGLPPADAQLKGLHASMLQIVFTSWFAYREQFIQSWPHYY</sequence>
<dbReference type="SUPFAM" id="SSF51905">
    <property type="entry name" value="FAD/NAD(P)-binding domain"/>
    <property type="match status" value="2"/>
</dbReference>
<comment type="similarity">
    <text evidence="2 8">Belongs to the FMO family.</text>
</comment>
<protein>
    <recommendedName>
        <fullName evidence="8">Flavin-containing monooxygenase</fullName>
        <ecNumber evidence="8">1.-.-.-</ecNumber>
    </recommendedName>
</protein>
<dbReference type="Proteomes" id="UP001630127">
    <property type="component" value="Unassembled WGS sequence"/>
</dbReference>
<keyword evidence="6 8" id="KW-0560">Oxidoreductase</keyword>
<keyword evidence="5" id="KW-0521">NADP</keyword>
<dbReference type="GO" id="GO:0050660">
    <property type="term" value="F:flavin adenine dinucleotide binding"/>
    <property type="evidence" value="ECO:0007669"/>
    <property type="project" value="UniProtKB-ARBA"/>
</dbReference>
<comment type="cofactor">
    <cofactor evidence="1 8">
        <name>FAD</name>
        <dbReference type="ChEBI" id="CHEBI:57692"/>
    </cofactor>
</comment>
<dbReference type="InterPro" id="IPR020946">
    <property type="entry name" value="Flavin_mOase-like"/>
</dbReference>
<dbReference type="PRINTS" id="PR00370">
    <property type="entry name" value="FMOXYGENASE"/>
</dbReference>
<dbReference type="PANTHER" id="PTHR23023">
    <property type="entry name" value="DIMETHYLANILINE MONOOXYGENASE"/>
    <property type="match status" value="1"/>
</dbReference>
<dbReference type="GO" id="GO:0016709">
    <property type="term" value="F:oxidoreductase activity, acting on paired donors, with incorporation or reduction of molecular oxygen, NAD(P)H as one donor, and incorporation of one atom of oxygen"/>
    <property type="evidence" value="ECO:0007669"/>
    <property type="project" value="UniProtKB-ARBA"/>
</dbReference>
<dbReference type="Pfam" id="PF00743">
    <property type="entry name" value="FMO-like"/>
    <property type="match status" value="2"/>
</dbReference>
<dbReference type="Gene3D" id="3.50.50.60">
    <property type="entry name" value="FAD/NAD(P)-binding domain"/>
    <property type="match status" value="2"/>
</dbReference>
<evidence type="ECO:0000256" key="6">
    <source>
        <dbReference type="ARBA" id="ARBA00023002"/>
    </source>
</evidence>
<dbReference type="AlphaFoldDB" id="A0ABD3B0D9"/>
<dbReference type="InterPro" id="IPR000960">
    <property type="entry name" value="Flavin_mOase"/>
</dbReference>
<accession>A0ABD3B0D9</accession>
<dbReference type="PIRSF" id="PIRSF000332">
    <property type="entry name" value="FMO"/>
    <property type="match status" value="1"/>
</dbReference>
<proteinExistence type="inferred from homology"/>
<evidence type="ECO:0000256" key="1">
    <source>
        <dbReference type="ARBA" id="ARBA00001974"/>
    </source>
</evidence>
<dbReference type="FunFam" id="3.50.50.60:FF:000138">
    <property type="entry name" value="Flavin-containing monooxygenase"/>
    <property type="match status" value="1"/>
</dbReference>
<reference evidence="9 10" key="1">
    <citation type="submission" date="2024-11" db="EMBL/GenBank/DDBJ databases">
        <title>A near-complete genome assembly of Cinchona calisaya.</title>
        <authorList>
            <person name="Lian D.C."/>
            <person name="Zhao X.W."/>
            <person name="Wei L."/>
        </authorList>
    </citation>
    <scope>NUCLEOTIDE SEQUENCE [LARGE SCALE GENOMIC DNA]</scope>
    <source>
        <tissue evidence="9">Nenye</tissue>
    </source>
</reference>
<evidence type="ECO:0000256" key="2">
    <source>
        <dbReference type="ARBA" id="ARBA00009183"/>
    </source>
</evidence>
<evidence type="ECO:0000256" key="4">
    <source>
        <dbReference type="ARBA" id="ARBA00022827"/>
    </source>
</evidence>
<evidence type="ECO:0000256" key="7">
    <source>
        <dbReference type="ARBA" id="ARBA00023033"/>
    </source>
</evidence>
<gene>
    <name evidence="9" type="ORF">ACH5RR_000361</name>
</gene>
<evidence type="ECO:0000256" key="3">
    <source>
        <dbReference type="ARBA" id="ARBA00022630"/>
    </source>
</evidence>
<keyword evidence="4 8" id="KW-0274">FAD</keyword>